<reference evidence="1" key="1">
    <citation type="journal article" date="2018" name="Genome Biol.">
        <title>SKESA: strategic k-mer extension for scrupulous assemblies.</title>
        <authorList>
            <person name="Souvorov A."/>
            <person name="Agarwala R."/>
            <person name="Lipman D.J."/>
        </authorList>
    </citation>
    <scope>NUCLEOTIDE SEQUENCE</scope>
    <source>
        <strain evidence="1">HN1000</strain>
    </source>
</reference>
<evidence type="ECO:0000313" key="1">
    <source>
        <dbReference type="EMBL" id="HBH1543847.1"/>
    </source>
</evidence>
<evidence type="ECO:0000313" key="2">
    <source>
        <dbReference type="Proteomes" id="UP000878956"/>
    </source>
</evidence>
<sequence>MNVIYNKSGSGSMGTKLSIPISFFRELGVTETDRSVEVTLKSDKIVIRKAKNE</sequence>
<gene>
    <name evidence="1" type="ORF">KRM00_003382</name>
</gene>
<accession>A0AAN5VNY5</accession>
<reference evidence="1" key="2">
    <citation type="submission" date="2021-06" db="EMBL/GenBank/DDBJ databases">
        <authorList>
            <consortium name="NCBI Pathogen Detection Project"/>
        </authorList>
    </citation>
    <scope>NUCLEOTIDE SEQUENCE</scope>
    <source>
        <strain evidence="1">HN1000</strain>
    </source>
</reference>
<dbReference type="Proteomes" id="UP000878956">
    <property type="component" value="Unassembled WGS sequence"/>
</dbReference>
<dbReference type="AlphaFoldDB" id="A0AAN5VNY5"/>
<name>A0AAN5VNY5_CLODI</name>
<protein>
    <submittedName>
        <fullName evidence="1">Uncharacterized protein</fullName>
    </submittedName>
</protein>
<organism evidence="1 2">
    <name type="scientific">Clostridioides difficile</name>
    <name type="common">Peptoclostridium difficile</name>
    <dbReference type="NCBI Taxonomy" id="1496"/>
    <lineage>
        <taxon>Bacteria</taxon>
        <taxon>Bacillati</taxon>
        <taxon>Bacillota</taxon>
        <taxon>Clostridia</taxon>
        <taxon>Peptostreptococcales</taxon>
        <taxon>Peptostreptococcaceae</taxon>
        <taxon>Clostridioides</taxon>
    </lineage>
</organism>
<dbReference type="EMBL" id="DAEPXK010000050">
    <property type="protein sequence ID" value="HBH1543847.1"/>
    <property type="molecule type" value="Genomic_DNA"/>
</dbReference>
<comment type="caution">
    <text evidence="1">The sequence shown here is derived from an EMBL/GenBank/DDBJ whole genome shotgun (WGS) entry which is preliminary data.</text>
</comment>
<proteinExistence type="predicted"/>